<dbReference type="EMBL" id="MTYJ01000224">
    <property type="protein sequence ID" value="OWA51358.1"/>
    <property type="molecule type" value="Genomic_DNA"/>
</dbReference>
<sequence>MISFLPRTQPTILLVFLGALLQYILGYFFWTSYCASSSNPTANHVFPFEFDGKITCIIRDFDSEASDLEGTSAAIDAVGEVARIVVVSERKLYPPVNSPSPKVVYFETQPSVRLGVPAKKLRDIVQTQWVLLLPDGVRPSRQSLYDSLRQTTTSNPAVKIWAFRVRGKRASCQSVRMDWKRWTLTMNNSAPVGDVCDAVTGSVVYLLRSVDFLNLPEPLLQPVGESLLVQSLSLGWKTHIFGETLFARSDKLLDPQMLAHQRSNHDDHVRDLYDRFQIKQTVKNGHVELFGCTKATPRCFGNVINDTPSYLYEGRWTPPCCINALKATLQHVIEVFDFNGVAYWLEGGSLLGAARNGQLIPWDYDIDLGMFLNETKKIQYLEAAREGPVADPDGFTWELAQPGEGQFYRVHYSRTNRLHVDIFPFYANNSVMTKDFWFRSHPQDREFPEDFLTPMESAGFLGLTVAVPNRRREFLELKFGKGCIENPKYPRDFKL</sequence>
<feature type="transmembrane region" description="Helical" evidence="1">
    <location>
        <begin position="12"/>
        <end position="30"/>
    </location>
</feature>
<feature type="domain" description="FKRP stem" evidence="3">
    <location>
        <begin position="50"/>
        <end position="282"/>
    </location>
</feature>
<keyword evidence="1" id="KW-0472">Membrane</keyword>
<evidence type="ECO:0000259" key="2">
    <source>
        <dbReference type="Pfam" id="PF04991"/>
    </source>
</evidence>
<dbReference type="OrthoDB" id="444255at2759"/>
<dbReference type="InterPro" id="IPR052613">
    <property type="entry name" value="LicD_transferase"/>
</dbReference>
<protein>
    <submittedName>
        <fullName evidence="4">Fukutin-related protein</fullName>
    </submittedName>
</protein>
<dbReference type="InterPro" id="IPR055105">
    <property type="entry name" value="FKRP_N"/>
</dbReference>
<dbReference type="AlphaFoldDB" id="A0A9X6NDX1"/>
<dbReference type="GO" id="GO:0005794">
    <property type="term" value="C:Golgi apparatus"/>
    <property type="evidence" value="ECO:0007669"/>
    <property type="project" value="TreeGrafter"/>
</dbReference>
<name>A0A9X6NDX1_HYPEX</name>
<proteinExistence type="predicted"/>
<dbReference type="GO" id="GO:0035269">
    <property type="term" value="P:protein O-linked glycosylation via mannose"/>
    <property type="evidence" value="ECO:0007669"/>
    <property type="project" value="TreeGrafter"/>
</dbReference>
<evidence type="ECO:0000256" key="1">
    <source>
        <dbReference type="SAM" id="Phobius"/>
    </source>
</evidence>
<dbReference type="InterPro" id="IPR007074">
    <property type="entry name" value="LicD/FKTN/FKRP_NTP_transf"/>
</dbReference>
<dbReference type="Pfam" id="PF22921">
    <property type="entry name" value="FKRP_N"/>
    <property type="match status" value="1"/>
</dbReference>
<feature type="domain" description="LicD/FKTN/FKRP nucleotidyltransferase" evidence="2">
    <location>
        <begin position="339"/>
        <end position="377"/>
    </location>
</feature>
<dbReference type="PANTHER" id="PTHR13627:SF31">
    <property type="entry name" value="RIBITOL 5-PHOSPHATE TRANSFERASE FKRP"/>
    <property type="match status" value="1"/>
</dbReference>
<keyword evidence="1" id="KW-1133">Transmembrane helix</keyword>
<comment type="caution">
    <text evidence="4">The sequence shown here is derived from an EMBL/GenBank/DDBJ whole genome shotgun (WGS) entry which is preliminary data.</text>
</comment>
<evidence type="ECO:0000313" key="5">
    <source>
        <dbReference type="Proteomes" id="UP000192578"/>
    </source>
</evidence>
<keyword evidence="5" id="KW-1185">Reference proteome</keyword>
<organism evidence="4 5">
    <name type="scientific">Hypsibius exemplaris</name>
    <name type="common">Freshwater tardigrade</name>
    <dbReference type="NCBI Taxonomy" id="2072580"/>
    <lineage>
        <taxon>Eukaryota</taxon>
        <taxon>Metazoa</taxon>
        <taxon>Ecdysozoa</taxon>
        <taxon>Tardigrada</taxon>
        <taxon>Eutardigrada</taxon>
        <taxon>Parachela</taxon>
        <taxon>Hypsibioidea</taxon>
        <taxon>Hypsibiidae</taxon>
        <taxon>Hypsibius</taxon>
    </lineage>
</organism>
<dbReference type="Proteomes" id="UP000192578">
    <property type="component" value="Unassembled WGS sequence"/>
</dbReference>
<accession>A0A9X6NDX1</accession>
<dbReference type="PANTHER" id="PTHR13627">
    <property type="entry name" value="FUKUTIN RELATED PROTEIN"/>
    <property type="match status" value="1"/>
</dbReference>
<dbReference type="Pfam" id="PF04991">
    <property type="entry name" value="LicD"/>
    <property type="match status" value="1"/>
</dbReference>
<evidence type="ECO:0000313" key="4">
    <source>
        <dbReference type="EMBL" id="OWA51358.1"/>
    </source>
</evidence>
<keyword evidence="1" id="KW-0812">Transmembrane</keyword>
<gene>
    <name evidence="4" type="ORF">BV898_15844</name>
</gene>
<reference evidence="5" key="1">
    <citation type="submission" date="2017-01" db="EMBL/GenBank/DDBJ databases">
        <title>Comparative genomics of anhydrobiosis in the tardigrade Hypsibius dujardini.</title>
        <authorList>
            <person name="Yoshida Y."/>
            <person name="Koutsovoulos G."/>
            <person name="Laetsch D."/>
            <person name="Stevens L."/>
            <person name="Kumar S."/>
            <person name="Horikawa D."/>
            <person name="Ishino K."/>
            <person name="Komine S."/>
            <person name="Tomita M."/>
            <person name="Blaxter M."/>
            <person name="Arakawa K."/>
        </authorList>
    </citation>
    <scope>NUCLEOTIDE SEQUENCE [LARGE SCALE GENOMIC DNA]</scope>
    <source>
        <strain evidence="5">Z151</strain>
    </source>
</reference>
<evidence type="ECO:0000259" key="3">
    <source>
        <dbReference type="Pfam" id="PF22921"/>
    </source>
</evidence>